<accession>A0ABX8YI66</accession>
<dbReference type="Gene3D" id="1.10.10.10">
    <property type="entry name" value="Winged helix-like DNA-binding domain superfamily/Winged helix DNA-binding domain"/>
    <property type="match status" value="1"/>
</dbReference>
<keyword evidence="3" id="KW-0614">Plasmid</keyword>
<feature type="domain" description="RNA polymerase sigma factor 70 region 4 type 2" evidence="2">
    <location>
        <begin position="122"/>
        <end position="173"/>
    </location>
</feature>
<proteinExistence type="predicted"/>
<dbReference type="InterPro" id="IPR013249">
    <property type="entry name" value="RNA_pol_sigma70_r4_t2"/>
</dbReference>
<dbReference type="CDD" id="cd06171">
    <property type="entry name" value="Sigma70_r4"/>
    <property type="match status" value="1"/>
</dbReference>
<evidence type="ECO:0000313" key="3">
    <source>
        <dbReference type="EMBL" id="QYY44758.1"/>
    </source>
</evidence>
<dbReference type="Proteomes" id="UP000826616">
    <property type="component" value="Plasmid pAT1"/>
</dbReference>
<geneLocation type="plasmid" evidence="3 4">
    <name>pAT1</name>
</geneLocation>
<dbReference type="InterPro" id="IPR036388">
    <property type="entry name" value="WH-like_DNA-bd_sf"/>
</dbReference>
<keyword evidence="1" id="KW-0175">Coiled coil</keyword>
<evidence type="ECO:0000313" key="4">
    <source>
        <dbReference type="Proteomes" id="UP000826616"/>
    </source>
</evidence>
<dbReference type="Pfam" id="PF08281">
    <property type="entry name" value="Sigma70_r4_2"/>
    <property type="match status" value="1"/>
</dbReference>
<dbReference type="NCBIfam" id="NF005385">
    <property type="entry name" value="PRK06930.1"/>
    <property type="match status" value="1"/>
</dbReference>
<gene>
    <name evidence="3" type="ORF">K3F53_19135</name>
</gene>
<dbReference type="SUPFAM" id="SSF88659">
    <property type="entry name" value="Sigma3 and sigma4 domains of RNA polymerase sigma factors"/>
    <property type="match status" value="1"/>
</dbReference>
<keyword evidence="4" id="KW-1185">Reference proteome</keyword>
<dbReference type="NCBIfam" id="TIGR02937">
    <property type="entry name" value="sigma70-ECF"/>
    <property type="match status" value="1"/>
</dbReference>
<sequence length="187" mass="21673">MEQLKKEYSKAIYQLKKLREEMNEEEKKAYGPVIGSMISDLRYALEWLNTGRRPGNRRGVERLAAYQREKPFDPLSIQQYFDSNYGNTYGFIGSFIGTSVPDLWGFDHIVPTNKISKHDEDRIADALSILTEREKEIYVMSRGRCLPYKEIAHYLKISEGTVKATIYRAEKKISKYISGDTLIRQCG</sequence>
<feature type="coiled-coil region" evidence="1">
    <location>
        <begin position="1"/>
        <end position="28"/>
    </location>
</feature>
<organism evidence="3 4">
    <name type="scientific">Aneurinibacillus thermoaerophilus</name>
    <dbReference type="NCBI Taxonomy" id="143495"/>
    <lineage>
        <taxon>Bacteria</taxon>
        <taxon>Bacillati</taxon>
        <taxon>Bacillota</taxon>
        <taxon>Bacilli</taxon>
        <taxon>Bacillales</taxon>
        <taxon>Paenibacillaceae</taxon>
        <taxon>Aneurinibacillus group</taxon>
        <taxon>Aneurinibacillus</taxon>
    </lineage>
</organism>
<name>A0ABX8YI66_ANETH</name>
<evidence type="ECO:0000259" key="2">
    <source>
        <dbReference type="Pfam" id="PF08281"/>
    </source>
</evidence>
<protein>
    <submittedName>
        <fullName evidence="3">Sigma-70 family RNA polymerase sigma factor</fullName>
    </submittedName>
</protein>
<dbReference type="EMBL" id="CP080765">
    <property type="protein sequence ID" value="QYY44758.1"/>
    <property type="molecule type" value="Genomic_DNA"/>
</dbReference>
<dbReference type="GeneID" id="97143496"/>
<dbReference type="InterPro" id="IPR014284">
    <property type="entry name" value="RNA_pol_sigma-70_dom"/>
</dbReference>
<evidence type="ECO:0000256" key="1">
    <source>
        <dbReference type="SAM" id="Coils"/>
    </source>
</evidence>
<dbReference type="RefSeq" id="WP_220561182.1">
    <property type="nucleotide sequence ID" value="NZ_CP080765.1"/>
</dbReference>
<reference evidence="3 4" key="1">
    <citation type="submission" date="2021-08" db="EMBL/GenBank/DDBJ databases">
        <title>Complete genome sequence of the strain Aneurinibacillus thermoaerophilus CCM 8960.</title>
        <authorList>
            <person name="Musilova J."/>
            <person name="Kourilova X."/>
            <person name="Pernicova I."/>
            <person name="Bezdicek M."/>
            <person name="Lengerova M."/>
            <person name="Obruca S."/>
            <person name="Sedlar K."/>
        </authorList>
    </citation>
    <scope>NUCLEOTIDE SEQUENCE [LARGE SCALE GENOMIC DNA]</scope>
    <source>
        <strain evidence="3 4">CCM 8960</strain>
        <plasmid evidence="3 4">pAT1</plasmid>
    </source>
</reference>
<dbReference type="InterPro" id="IPR013324">
    <property type="entry name" value="RNA_pol_sigma_r3/r4-like"/>
</dbReference>